<dbReference type="AlphaFoldDB" id="A0A0V1L1A0"/>
<keyword evidence="2" id="KW-1185">Reference proteome</keyword>
<name>A0A0V1L1A0_9BILA</name>
<evidence type="ECO:0000313" key="1">
    <source>
        <dbReference type="EMBL" id="KRZ52814.1"/>
    </source>
</evidence>
<accession>A0A0V1L1A0</accession>
<protein>
    <submittedName>
        <fullName evidence="1">Uncharacterized protein</fullName>
    </submittedName>
</protein>
<gene>
    <name evidence="1" type="ORF">T02_8080</name>
</gene>
<dbReference type="Proteomes" id="UP000054721">
    <property type="component" value="Unassembled WGS sequence"/>
</dbReference>
<reference evidence="1 2" key="1">
    <citation type="submission" date="2015-05" db="EMBL/GenBank/DDBJ databases">
        <title>Evolution of Trichinella species and genotypes.</title>
        <authorList>
            <person name="Korhonen P.K."/>
            <person name="Edoardo P."/>
            <person name="Giuseppe L.R."/>
            <person name="Gasser R.B."/>
        </authorList>
    </citation>
    <scope>NUCLEOTIDE SEQUENCE [LARGE SCALE GENOMIC DNA]</scope>
    <source>
        <strain evidence="1">ISS10</strain>
    </source>
</reference>
<organism evidence="1 2">
    <name type="scientific">Trichinella nativa</name>
    <dbReference type="NCBI Taxonomy" id="6335"/>
    <lineage>
        <taxon>Eukaryota</taxon>
        <taxon>Metazoa</taxon>
        <taxon>Ecdysozoa</taxon>
        <taxon>Nematoda</taxon>
        <taxon>Enoplea</taxon>
        <taxon>Dorylaimia</taxon>
        <taxon>Trichinellida</taxon>
        <taxon>Trichinellidae</taxon>
        <taxon>Trichinella</taxon>
    </lineage>
</organism>
<sequence>MLADALLLYLNHHVTELQNLYENDNHCLSKFAFTNTCSTTPNCKRIATTVYDKSQHFEVISHNGNLKGKQKSTIEKIPAKRTTRLAFCHVSR</sequence>
<proteinExistence type="predicted"/>
<dbReference type="OrthoDB" id="5916449at2759"/>
<dbReference type="EMBL" id="JYDW01000182">
    <property type="protein sequence ID" value="KRZ52814.1"/>
    <property type="molecule type" value="Genomic_DNA"/>
</dbReference>
<comment type="caution">
    <text evidence="1">The sequence shown here is derived from an EMBL/GenBank/DDBJ whole genome shotgun (WGS) entry which is preliminary data.</text>
</comment>
<evidence type="ECO:0000313" key="2">
    <source>
        <dbReference type="Proteomes" id="UP000054721"/>
    </source>
</evidence>